<dbReference type="WBParaSite" id="ES5_v2.g23047.t1">
    <property type="protein sequence ID" value="ES5_v2.g23047.t1"/>
    <property type="gene ID" value="ES5_v2.g23047"/>
</dbReference>
<organism evidence="1 2">
    <name type="scientific">Panagrolaimus sp. ES5</name>
    <dbReference type="NCBI Taxonomy" id="591445"/>
    <lineage>
        <taxon>Eukaryota</taxon>
        <taxon>Metazoa</taxon>
        <taxon>Ecdysozoa</taxon>
        <taxon>Nematoda</taxon>
        <taxon>Chromadorea</taxon>
        <taxon>Rhabditida</taxon>
        <taxon>Tylenchina</taxon>
        <taxon>Panagrolaimomorpha</taxon>
        <taxon>Panagrolaimoidea</taxon>
        <taxon>Panagrolaimidae</taxon>
        <taxon>Panagrolaimus</taxon>
    </lineage>
</organism>
<reference evidence="2" key="1">
    <citation type="submission" date="2022-11" db="UniProtKB">
        <authorList>
            <consortium name="WormBaseParasite"/>
        </authorList>
    </citation>
    <scope>IDENTIFICATION</scope>
</reference>
<dbReference type="Proteomes" id="UP000887579">
    <property type="component" value="Unplaced"/>
</dbReference>
<evidence type="ECO:0000313" key="1">
    <source>
        <dbReference type="Proteomes" id="UP000887579"/>
    </source>
</evidence>
<protein>
    <submittedName>
        <fullName evidence="2">Uncharacterized protein</fullName>
    </submittedName>
</protein>
<sequence length="339" mass="37845">MESCKAAILFSIKYSTTNNISNKDGMNGKDLKLLKTWKAVKPLFCSASNIQNPFEFPRQQGNEDNCTPEVAQFKSSFKVYNPNKPPPAPTSTTTRHSDSTKEFQVEGSASAGPIRTPNSSNIMQDSSANSSRSSSRHRAIPEESGNHIRQEQRGILFGQENFTAINSRNMNQNGNRTVNNGIQTRPTNVPPQQPNNGFDFGNFPGYNQDRPYAASANHQSFVSNRRLDTVGNLGPGSYSFRGPNDALQRNMDLSEMPFLQHHFREPRGEPANQPTIISALPNVSRRRYQSMTENSSLSAEQSREIAKARNHYATKVAAEYEEKTAALYAQLKRIRKPTI</sequence>
<accession>A0AC34G0A6</accession>
<proteinExistence type="predicted"/>
<name>A0AC34G0A6_9BILA</name>
<evidence type="ECO:0000313" key="2">
    <source>
        <dbReference type="WBParaSite" id="ES5_v2.g23047.t1"/>
    </source>
</evidence>